<dbReference type="EMBL" id="AZDY01000041">
    <property type="protein sequence ID" value="KRK81853.1"/>
    <property type="molecule type" value="Genomic_DNA"/>
</dbReference>
<reference evidence="9 10" key="1">
    <citation type="journal article" date="2015" name="Genome Announc.">
        <title>Expanding the biotechnology potential of lactobacilli through comparative genomics of 213 strains and associated genera.</title>
        <authorList>
            <person name="Sun Z."/>
            <person name="Harris H.M."/>
            <person name="McCann A."/>
            <person name="Guo C."/>
            <person name="Argimon S."/>
            <person name="Zhang W."/>
            <person name="Yang X."/>
            <person name="Jeffery I.B."/>
            <person name="Cooney J.C."/>
            <person name="Kagawa T.F."/>
            <person name="Liu W."/>
            <person name="Song Y."/>
            <person name="Salvetti E."/>
            <person name="Wrobel A."/>
            <person name="Rasinkangas P."/>
            <person name="Parkhill J."/>
            <person name="Rea M.C."/>
            <person name="O'Sullivan O."/>
            <person name="Ritari J."/>
            <person name="Douillard F.P."/>
            <person name="Paul Ross R."/>
            <person name="Yang R."/>
            <person name="Briner A.E."/>
            <person name="Felis G.E."/>
            <person name="de Vos W.M."/>
            <person name="Barrangou R."/>
            <person name="Klaenhammer T.R."/>
            <person name="Caufield P.W."/>
            <person name="Cui Y."/>
            <person name="Zhang H."/>
            <person name="O'Toole P.W."/>
        </authorList>
    </citation>
    <scope>NUCLEOTIDE SEQUENCE [LARGE SCALE GENOMIC DNA]</scope>
    <source>
        <strain evidence="9 10">DSM 19674</strain>
    </source>
</reference>
<feature type="transmembrane region" description="Helical" evidence="7">
    <location>
        <begin position="278"/>
        <end position="295"/>
    </location>
</feature>
<evidence type="ECO:0000313" key="9">
    <source>
        <dbReference type="EMBL" id="KRK81853.1"/>
    </source>
</evidence>
<keyword evidence="4 7" id="KW-0812">Transmembrane</keyword>
<feature type="transmembrane region" description="Helical" evidence="7">
    <location>
        <begin position="12"/>
        <end position="36"/>
    </location>
</feature>
<evidence type="ECO:0000259" key="8">
    <source>
        <dbReference type="PROSITE" id="PS50850"/>
    </source>
</evidence>
<feature type="transmembrane region" description="Helical" evidence="7">
    <location>
        <begin position="48"/>
        <end position="70"/>
    </location>
</feature>
<feature type="transmembrane region" description="Helical" evidence="7">
    <location>
        <begin position="79"/>
        <end position="101"/>
    </location>
</feature>
<feature type="transmembrane region" description="Helical" evidence="7">
    <location>
        <begin position="107"/>
        <end position="129"/>
    </location>
</feature>
<dbReference type="PROSITE" id="PS50850">
    <property type="entry name" value="MFS"/>
    <property type="match status" value="1"/>
</dbReference>
<evidence type="ECO:0000256" key="4">
    <source>
        <dbReference type="ARBA" id="ARBA00022692"/>
    </source>
</evidence>
<name>A0A0R1KDV5_9LACO</name>
<dbReference type="InterPro" id="IPR020846">
    <property type="entry name" value="MFS_dom"/>
</dbReference>
<evidence type="ECO:0000256" key="1">
    <source>
        <dbReference type="ARBA" id="ARBA00004651"/>
    </source>
</evidence>
<evidence type="ECO:0000256" key="5">
    <source>
        <dbReference type="ARBA" id="ARBA00022989"/>
    </source>
</evidence>
<evidence type="ECO:0000256" key="7">
    <source>
        <dbReference type="SAM" id="Phobius"/>
    </source>
</evidence>
<dbReference type="InterPro" id="IPR036259">
    <property type="entry name" value="MFS_trans_sf"/>
</dbReference>
<feature type="transmembrane region" description="Helical" evidence="7">
    <location>
        <begin position="210"/>
        <end position="232"/>
    </location>
</feature>
<dbReference type="RefSeq" id="WP_082604589.1">
    <property type="nucleotide sequence ID" value="NZ_AZDY01000041.1"/>
</dbReference>
<dbReference type="PANTHER" id="PTHR23517">
    <property type="entry name" value="RESISTANCE PROTEIN MDTM, PUTATIVE-RELATED-RELATED"/>
    <property type="match status" value="1"/>
</dbReference>
<feature type="transmembrane region" description="Helical" evidence="7">
    <location>
        <begin position="252"/>
        <end position="271"/>
    </location>
</feature>
<dbReference type="GO" id="GO:0005886">
    <property type="term" value="C:plasma membrane"/>
    <property type="evidence" value="ECO:0007669"/>
    <property type="project" value="UniProtKB-SubCell"/>
</dbReference>
<feature type="transmembrane region" description="Helical" evidence="7">
    <location>
        <begin position="334"/>
        <end position="350"/>
    </location>
</feature>
<dbReference type="Pfam" id="PF07690">
    <property type="entry name" value="MFS_1"/>
    <property type="match status" value="1"/>
</dbReference>
<dbReference type="InterPro" id="IPR050171">
    <property type="entry name" value="MFS_Transporters"/>
</dbReference>
<dbReference type="AlphaFoldDB" id="A0A0R1KDV5"/>
<dbReference type="PANTHER" id="PTHR23517:SF2">
    <property type="entry name" value="MULTIDRUG RESISTANCE PROTEIN MDTH"/>
    <property type="match status" value="1"/>
</dbReference>
<keyword evidence="5 7" id="KW-1133">Transmembrane helix</keyword>
<keyword evidence="10" id="KW-1185">Reference proteome</keyword>
<organism evidence="9 10">
    <name type="scientific">Companilactobacillus bobalius DSM 19674</name>
    <dbReference type="NCBI Taxonomy" id="1423788"/>
    <lineage>
        <taxon>Bacteria</taxon>
        <taxon>Bacillati</taxon>
        <taxon>Bacillota</taxon>
        <taxon>Bacilli</taxon>
        <taxon>Lactobacillales</taxon>
        <taxon>Lactobacillaceae</taxon>
        <taxon>Companilactobacillus</taxon>
        <taxon>Companilactobacillus bobalius</taxon>
    </lineage>
</organism>
<dbReference type="GO" id="GO:0022857">
    <property type="term" value="F:transmembrane transporter activity"/>
    <property type="evidence" value="ECO:0007669"/>
    <property type="project" value="InterPro"/>
</dbReference>
<comment type="caution">
    <text evidence="9">The sequence shown here is derived from an EMBL/GenBank/DDBJ whole genome shotgun (WGS) entry which is preliminary data.</text>
</comment>
<feature type="transmembrane region" description="Helical" evidence="7">
    <location>
        <begin position="370"/>
        <end position="390"/>
    </location>
</feature>
<feature type="transmembrane region" description="Helical" evidence="7">
    <location>
        <begin position="301"/>
        <end position="322"/>
    </location>
</feature>
<dbReference type="Gene3D" id="1.20.1250.20">
    <property type="entry name" value="MFS general substrate transporter like domains"/>
    <property type="match status" value="1"/>
</dbReference>
<dbReference type="STRING" id="1423788.FC78_GL000152"/>
<dbReference type="OrthoDB" id="1650550at2"/>
<sequence>MSDTKKVNKTFLKIAILAISVMLQAASAISVAVTGMIKSFPDQSATSIQSLVTIPSFSIMLFILCGNWIIKAIGKRNTVILGLFVAMIGGVGPAFVTNITMIKVLRFLFGAGTGIYTSLAVSLIGDYFTGDEQRNLLGIQSAVSALGSSLSTFLAGILVGINWQSTYLVYLILLPVLIVFMIGFPKKDSTDSQKTVTVENESSGKQSKKLPIFVIIGILVLFVYFNAVMAMYTNSGLALQQMQVKNQGMLGTALAFAGIIGSLITMLYGPIFKALKHFTPIIACGIGAVGFFGMAHSSNMILFTISMILVSSTTILIPYVYGTVMDSVPEASKNFAISVAMIFNNLGAYFSPYSLSFIGKASGMTDPTSSFVICAVVMIVLAVVFVFMQLNRNKNVNTSMAK</sequence>
<accession>A0A0R1KDV5</accession>
<evidence type="ECO:0000256" key="6">
    <source>
        <dbReference type="ARBA" id="ARBA00023136"/>
    </source>
</evidence>
<dbReference type="Proteomes" id="UP000051515">
    <property type="component" value="Unassembled WGS sequence"/>
</dbReference>
<dbReference type="InterPro" id="IPR011701">
    <property type="entry name" value="MFS"/>
</dbReference>
<gene>
    <name evidence="9" type="ORF">FC78_GL000152</name>
</gene>
<evidence type="ECO:0000256" key="3">
    <source>
        <dbReference type="ARBA" id="ARBA00022475"/>
    </source>
</evidence>
<comment type="subcellular location">
    <subcellularLocation>
        <location evidence="1">Cell membrane</location>
        <topology evidence="1">Multi-pass membrane protein</topology>
    </subcellularLocation>
</comment>
<evidence type="ECO:0000313" key="10">
    <source>
        <dbReference type="Proteomes" id="UP000051515"/>
    </source>
</evidence>
<feature type="transmembrane region" description="Helical" evidence="7">
    <location>
        <begin position="141"/>
        <end position="161"/>
    </location>
</feature>
<feature type="transmembrane region" description="Helical" evidence="7">
    <location>
        <begin position="167"/>
        <end position="184"/>
    </location>
</feature>
<keyword evidence="6 7" id="KW-0472">Membrane</keyword>
<dbReference type="PATRIC" id="fig|1423788.3.peg.158"/>
<feature type="domain" description="Major facilitator superfamily (MFS) profile" evidence="8">
    <location>
        <begin position="11"/>
        <end position="393"/>
    </location>
</feature>
<keyword evidence="2" id="KW-0813">Transport</keyword>
<dbReference type="SUPFAM" id="SSF103473">
    <property type="entry name" value="MFS general substrate transporter"/>
    <property type="match status" value="1"/>
</dbReference>
<protein>
    <submittedName>
        <fullName evidence="9">Permeases of the major facilitator superfamily</fullName>
    </submittedName>
</protein>
<evidence type="ECO:0000256" key="2">
    <source>
        <dbReference type="ARBA" id="ARBA00022448"/>
    </source>
</evidence>
<proteinExistence type="predicted"/>
<keyword evidence="3" id="KW-1003">Cell membrane</keyword>